<comment type="caution">
    <text evidence="1">The sequence shown here is derived from an EMBL/GenBank/DDBJ whole genome shotgun (WGS) entry which is preliminary data.</text>
</comment>
<name>A0ACC0H146_9ERIC</name>
<evidence type="ECO:0000313" key="1">
    <source>
        <dbReference type="EMBL" id="KAI8006865.1"/>
    </source>
</evidence>
<sequence length="71" mass="8191">MPTFFYPIYDILKHFGVELGCVLRLSQGFQPKGSLLFGPFPLSIWWENTHGQHTSTSTNTWLIQICSSPYR</sequence>
<accession>A0ACC0H146</accession>
<gene>
    <name evidence="1" type="ORF">LOK49_LG07G00254</name>
</gene>
<proteinExistence type="predicted"/>
<organism evidence="1 2">
    <name type="scientific">Camellia lanceoleosa</name>
    <dbReference type="NCBI Taxonomy" id="1840588"/>
    <lineage>
        <taxon>Eukaryota</taxon>
        <taxon>Viridiplantae</taxon>
        <taxon>Streptophyta</taxon>
        <taxon>Embryophyta</taxon>
        <taxon>Tracheophyta</taxon>
        <taxon>Spermatophyta</taxon>
        <taxon>Magnoliopsida</taxon>
        <taxon>eudicotyledons</taxon>
        <taxon>Gunneridae</taxon>
        <taxon>Pentapetalae</taxon>
        <taxon>asterids</taxon>
        <taxon>Ericales</taxon>
        <taxon>Theaceae</taxon>
        <taxon>Camellia</taxon>
    </lineage>
</organism>
<dbReference type="EMBL" id="CM045764">
    <property type="protein sequence ID" value="KAI8006865.1"/>
    <property type="molecule type" value="Genomic_DNA"/>
</dbReference>
<protein>
    <submittedName>
        <fullName evidence="1">Uncharacterized protein</fullName>
    </submittedName>
</protein>
<dbReference type="Proteomes" id="UP001060215">
    <property type="component" value="Chromosome 7"/>
</dbReference>
<evidence type="ECO:0000313" key="2">
    <source>
        <dbReference type="Proteomes" id="UP001060215"/>
    </source>
</evidence>
<reference evidence="1 2" key="1">
    <citation type="journal article" date="2022" name="Plant J.">
        <title>Chromosome-level genome of Camellia lanceoleosa provides a valuable resource for understanding genome evolution and self-incompatibility.</title>
        <authorList>
            <person name="Gong W."/>
            <person name="Xiao S."/>
            <person name="Wang L."/>
            <person name="Liao Z."/>
            <person name="Chang Y."/>
            <person name="Mo W."/>
            <person name="Hu G."/>
            <person name="Li W."/>
            <person name="Zhao G."/>
            <person name="Zhu H."/>
            <person name="Hu X."/>
            <person name="Ji K."/>
            <person name="Xiang X."/>
            <person name="Song Q."/>
            <person name="Yuan D."/>
            <person name="Jin S."/>
            <person name="Zhang L."/>
        </authorList>
    </citation>
    <scope>NUCLEOTIDE SEQUENCE [LARGE SCALE GENOMIC DNA]</scope>
    <source>
        <strain evidence="1">SQ_2022a</strain>
    </source>
</reference>
<keyword evidence="2" id="KW-1185">Reference proteome</keyword>